<protein>
    <submittedName>
        <fullName evidence="2">Uncharacterized protein</fullName>
    </submittedName>
</protein>
<evidence type="ECO:0000313" key="2">
    <source>
        <dbReference type="EMBL" id="EME78467.1"/>
    </source>
</evidence>
<dbReference type="VEuPathDB" id="FungiDB:MYCFIDRAFT_80885"/>
<proteinExistence type="predicted"/>
<dbReference type="AlphaFoldDB" id="M3ALW8"/>
<dbReference type="KEGG" id="pfj:MYCFIDRAFT_80885"/>
<keyword evidence="3" id="KW-1185">Reference proteome</keyword>
<dbReference type="RefSeq" id="XP_007930841.1">
    <property type="nucleotide sequence ID" value="XM_007932650.1"/>
</dbReference>
<dbReference type="EMBL" id="KB446563">
    <property type="protein sequence ID" value="EME78467.1"/>
    <property type="molecule type" value="Genomic_DNA"/>
</dbReference>
<evidence type="ECO:0000313" key="3">
    <source>
        <dbReference type="Proteomes" id="UP000016932"/>
    </source>
</evidence>
<dbReference type="GeneID" id="19341767"/>
<gene>
    <name evidence="2" type="ORF">MYCFIDRAFT_80885</name>
</gene>
<dbReference type="Proteomes" id="UP000016932">
    <property type="component" value="Unassembled WGS sequence"/>
</dbReference>
<evidence type="ECO:0000256" key="1">
    <source>
        <dbReference type="SAM" id="MobiDB-lite"/>
    </source>
</evidence>
<dbReference type="OrthoDB" id="5389892at2759"/>
<accession>M3ALW8</accession>
<name>M3ALW8_PSEFD</name>
<feature type="region of interest" description="Disordered" evidence="1">
    <location>
        <begin position="1"/>
        <end position="107"/>
    </location>
</feature>
<dbReference type="eggNOG" id="ENOG502R9BN">
    <property type="taxonomic scope" value="Eukaryota"/>
</dbReference>
<dbReference type="HOGENOM" id="CLU_2211126_0_0_1"/>
<sequence>MSESEKVQTQTVESKSDPPRTNPLLPHQTAADYLDPTNEPEPSEETGLGTHFGSTFDPNMKKEAPKQPETAKSAKEKLATTSSTMTTAQLQQAATEGDPNNLMQTKR</sequence>
<feature type="compositionally biased region" description="Low complexity" evidence="1">
    <location>
        <begin position="79"/>
        <end position="95"/>
    </location>
</feature>
<reference evidence="2 3" key="1">
    <citation type="journal article" date="2012" name="PLoS Pathog.">
        <title>Diverse lifestyles and strategies of plant pathogenesis encoded in the genomes of eighteen Dothideomycetes fungi.</title>
        <authorList>
            <person name="Ohm R.A."/>
            <person name="Feau N."/>
            <person name="Henrissat B."/>
            <person name="Schoch C.L."/>
            <person name="Horwitz B.A."/>
            <person name="Barry K.W."/>
            <person name="Condon B.J."/>
            <person name="Copeland A.C."/>
            <person name="Dhillon B."/>
            <person name="Glaser F."/>
            <person name="Hesse C.N."/>
            <person name="Kosti I."/>
            <person name="LaButti K."/>
            <person name="Lindquist E.A."/>
            <person name="Lucas S."/>
            <person name="Salamov A.A."/>
            <person name="Bradshaw R.E."/>
            <person name="Ciuffetti L."/>
            <person name="Hamelin R.C."/>
            <person name="Kema G.H.J."/>
            <person name="Lawrence C."/>
            <person name="Scott J.A."/>
            <person name="Spatafora J.W."/>
            <person name="Turgeon B.G."/>
            <person name="de Wit P.J.G.M."/>
            <person name="Zhong S."/>
            <person name="Goodwin S.B."/>
            <person name="Grigoriev I.V."/>
        </authorList>
    </citation>
    <scope>NUCLEOTIDE SEQUENCE [LARGE SCALE GENOMIC DNA]</scope>
    <source>
        <strain evidence="2 3">CIRAD86</strain>
    </source>
</reference>
<organism evidence="2 3">
    <name type="scientific">Pseudocercospora fijiensis (strain CIRAD86)</name>
    <name type="common">Black leaf streak disease fungus</name>
    <name type="synonym">Mycosphaerella fijiensis</name>
    <dbReference type="NCBI Taxonomy" id="383855"/>
    <lineage>
        <taxon>Eukaryota</taxon>
        <taxon>Fungi</taxon>
        <taxon>Dikarya</taxon>
        <taxon>Ascomycota</taxon>
        <taxon>Pezizomycotina</taxon>
        <taxon>Dothideomycetes</taxon>
        <taxon>Dothideomycetidae</taxon>
        <taxon>Mycosphaerellales</taxon>
        <taxon>Mycosphaerellaceae</taxon>
        <taxon>Pseudocercospora</taxon>
    </lineage>
</organism>